<reference evidence="9 10" key="1">
    <citation type="submission" date="2020-08" db="EMBL/GenBank/DDBJ databases">
        <title>Sequencing the genomes of 1000 actinobacteria strains.</title>
        <authorList>
            <person name="Klenk H.-P."/>
        </authorList>
    </citation>
    <scope>NUCLEOTIDE SEQUENCE [LARGE SCALE GENOMIC DNA]</scope>
    <source>
        <strain evidence="9 10">DSM 45582</strain>
    </source>
</reference>
<evidence type="ECO:0000259" key="5">
    <source>
        <dbReference type="Pfam" id="PF05592"/>
    </source>
</evidence>
<protein>
    <recommendedName>
        <fullName evidence="2">alpha-L-rhamnosidase</fullName>
        <ecNumber evidence="2">3.2.1.40</ecNumber>
    </recommendedName>
</protein>
<dbReference type="PANTHER" id="PTHR33307:SF11">
    <property type="entry name" value="ALPHA-L-RHAMNOSIDASE"/>
    <property type="match status" value="1"/>
</dbReference>
<dbReference type="Pfam" id="PF17389">
    <property type="entry name" value="Bac_rhamnosid6H"/>
    <property type="match status" value="1"/>
</dbReference>
<comment type="caution">
    <text evidence="9">The sequence shown here is derived from an EMBL/GenBank/DDBJ whole genome shotgun (WGS) entry which is preliminary data.</text>
</comment>
<evidence type="ECO:0000256" key="1">
    <source>
        <dbReference type="ARBA" id="ARBA00001445"/>
    </source>
</evidence>
<keyword evidence="9" id="KW-0326">Glycosidase</keyword>
<evidence type="ECO:0000256" key="4">
    <source>
        <dbReference type="SAM" id="MobiDB-lite"/>
    </source>
</evidence>
<feature type="domain" description="Alpha-L-rhamnosidase concanavalin-like" evidence="5">
    <location>
        <begin position="428"/>
        <end position="518"/>
    </location>
</feature>
<sequence>MTGIRPENPRIDGRPGPLLGVDDLAPVLSWSFVPEDDEPGGVQTACHVVVTDPDGAVWWDTGIVESGLAQVRYAGPEPGARQRLRWRVRVRDEHDRWSTWSAWSHWELGLLTRCDWAEASWIAHPEREPGDPLPIFARSFTARAPVSRARLHVCGLGVHVVTLNGRPVTDEVLAPGNSNYQRSAEHRVHDVTELLHDGENTLGVALGHGTAHVHRHGTNGGARDPYSWWTSEEPATGALLVPVHPGADRIRVAEPAAHHVGSSVTVGTRQCWESRQIAAVDARGLIITPPLEHGHPAGAPVVGSGDPVAEWEPTAGAAVSPRLLARLEITGPDGCSAVVSGPDWRVALGPVVTDNWFSGTDHDARREQPGWDLPGADHSASAPRRDGTPTGWVDAVRTTPPNGTTELVWRQAPPVRVVREWRPVAVHEVSPGRWVFDLGQNIAGWPQLRLPPVPPGTVVTLRPGESLHPDGTVDQTSIRNDQRGTDVLHTYTACGLPRGERWRPSFQYFAMRFVEVTAPVRPEVLGLQLRADAPRAGAVRTSDERLDRLHRMAHFSVASNLMSVLTDCPGREKLAYGADYTHPMGVLSRHFDLAAYLPTMQRHLAEGQAGRGPDVGNVALKAPVYDWGYQGAFGDEVNWGNAIVLVPWLLHRIYGDTRTMADHYPNMTGFLDYLRRRKAHANLVTGELGDWVAAEETSGELTGTWGYHATARSLAEMARILGNHADSREFGELADEIAAAFHRRFYVPELGRYSGDGTEAGATQAAQAMPLDAGIVPSAERERVLAALVERIRTPDGPHLRAGHLGLGPVVRALRDADRDDVLWEVSRQDAEPSYGAFLRDTAANPGGLTTIPEQWDMRNSLNHMILTQLDEWFHTGLAGITQAAGSAGFRTLRIRPKVVGELRWVEGHYTTPAGRVESRWRRDGREFTLTVRIPPNTTAQVHVPGRIAGASRIRDGRGIFEVGPGVRTFRSTLPRADAGEER</sequence>
<organism evidence="9 10">
    <name type="scientific">Saccharopolyspora gloriosae</name>
    <dbReference type="NCBI Taxonomy" id="455344"/>
    <lineage>
        <taxon>Bacteria</taxon>
        <taxon>Bacillati</taxon>
        <taxon>Actinomycetota</taxon>
        <taxon>Actinomycetes</taxon>
        <taxon>Pseudonocardiales</taxon>
        <taxon>Pseudonocardiaceae</taxon>
        <taxon>Saccharopolyspora</taxon>
    </lineage>
</organism>
<keyword evidence="3 9" id="KW-0378">Hydrolase</keyword>
<dbReference type="Gene3D" id="2.60.120.260">
    <property type="entry name" value="Galactose-binding domain-like"/>
    <property type="match status" value="3"/>
</dbReference>
<dbReference type="EMBL" id="JACHIV010000001">
    <property type="protein sequence ID" value="MBB5069505.1"/>
    <property type="molecule type" value="Genomic_DNA"/>
</dbReference>
<feature type="compositionally biased region" description="Basic and acidic residues" evidence="4">
    <location>
        <begin position="360"/>
        <end position="369"/>
    </location>
</feature>
<feature type="domain" description="Alpha-L-rhamnosidase C-terminal" evidence="8">
    <location>
        <begin position="885"/>
        <end position="947"/>
    </location>
</feature>
<name>A0A840NHG3_9PSEU</name>
<evidence type="ECO:0000259" key="7">
    <source>
        <dbReference type="Pfam" id="PF17389"/>
    </source>
</evidence>
<evidence type="ECO:0000256" key="3">
    <source>
        <dbReference type="ARBA" id="ARBA00022801"/>
    </source>
</evidence>
<dbReference type="SUPFAM" id="SSF48208">
    <property type="entry name" value="Six-hairpin glycosidases"/>
    <property type="match status" value="1"/>
</dbReference>
<dbReference type="EC" id="3.2.1.40" evidence="2"/>
<dbReference type="InterPro" id="IPR008902">
    <property type="entry name" value="Rhamnosid_concanavalin"/>
</dbReference>
<dbReference type="Pfam" id="PF08531">
    <property type="entry name" value="Bac_rhamnosid_N"/>
    <property type="match status" value="2"/>
</dbReference>
<evidence type="ECO:0000259" key="6">
    <source>
        <dbReference type="Pfam" id="PF08531"/>
    </source>
</evidence>
<keyword evidence="10" id="KW-1185">Reference proteome</keyword>
<dbReference type="Gene3D" id="2.60.420.10">
    <property type="entry name" value="Maltose phosphorylase, domain 3"/>
    <property type="match status" value="1"/>
</dbReference>
<dbReference type="GO" id="GO:0005975">
    <property type="term" value="P:carbohydrate metabolic process"/>
    <property type="evidence" value="ECO:0007669"/>
    <property type="project" value="InterPro"/>
</dbReference>
<dbReference type="Pfam" id="PF25788">
    <property type="entry name" value="Ig_Rha78A_N"/>
    <property type="match status" value="1"/>
</dbReference>
<dbReference type="InterPro" id="IPR035396">
    <property type="entry name" value="Bac_rhamnosid6H"/>
</dbReference>
<evidence type="ECO:0000313" key="10">
    <source>
        <dbReference type="Proteomes" id="UP000580474"/>
    </source>
</evidence>
<dbReference type="Gene3D" id="1.50.10.10">
    <property type="match status" value="1"/>
</dbReference>
<dbReference type="InterPro" id="IPR013783">
    <property type="entry name" value="Ig-like_fold"/>
</dbReference>
<dbReference type="RefSeq" id="WP_184479187.1">
    <property type="nucleotide sequence ID" value="NZ_JACHIV010000001.1"/>
</dbReference>
<dbReference type="InterPro" id="IPR016007">
    <property type="entry name" value="Alpha_rhamnosid"/>
</dbReference>
<dbReference type="GO" id="GO:0030596">
    <property type="term" value="F:alpha-L-rhamnosidase activity"/>
    <property type="evidence" value="ECO:0007669"/>
    <property type="project" value="UniProtKB-EC"/>
</dbReference>
<evidence type="ECO:0000259" key="8">
    <source>
        <dbReference type="Pfam" id="PF17390"/>
    </source>
</evidence>
<dbReference type="PANTHER" id="PTHR33307">
    <property type="entry name" value="ALPHA-RHAMNOSIDASE (EUROFUNG)"/>
    <property type="match status" value="1"/>
</dbReference>
<dbReference type="InterPro" id="IPR012341">
    <property type="entry name" value="6hp_glycosidase-like_sf"/>
</dbReference>
<evidence type="ECO:0000313" key="9">
    <source>
        <dbReference type="EMBL" id="MBB5069505.1"/>
    </source>
</evidence>
<evidence type="ECO:0000256" key="2">
    <source>
        <dbReference type="ARBA" id="ARBA00012652"/>
    </source>
</evidence>
<gene>
    <name evidence="9" type="ORF">BJ969_002593</name>
</gene>
<dbReference type="Pfam" id="PF17390">
    <property type="entry name" value="Bac_rhamnosid_C"/>
    <property type="match status" value="1"/>
</dbReference>
<feature type="domain" description="Bacterial alpha-L-rhamnosidase N-terminal" evidence="6">
    <location>
        <begin position="320"/>
        <end position="418"/>
    </location>
</feature>
<dbReference type="InterPro" id="IPR013737">
    <property type="entry name" value="Bac_rhamnosid_N"/>
</dbReference>
<dbReference type="InterPro" id="IPR008928">
    <property type="entry name" value="6-hairpin_glycosidase_sf"/>
</dbReference>
<dbReference type="InterPro" id="IPR035398">
    <property type="entry name" value="Bac_rhamnosid_C"/>
</dbReference>
<feature type="domain" description="Alpha-L-rhamnosidase six-hairpin glycosidase" evidence="7">
    <location>
        <begin position="535"/>
        <end position="876"/>
    </location>
</feature>
<feature type="domain" description="Bacterial alpha-L-rhamnosidase N-terminal" evidence="6">
    <location>
        <begin position="146"/>
        <end position="224"/>
    </location>
</feature>
<comment type="catalytic activity">
    <reaction evidence="1">
        <text>Hydrolysis of terminal non-reducing alpha-L-rhamnose residues in alpha-L-rhamnosides.</text>
        <dbReference type="EC" id="3.2.1.40"/>
    </reaction>
</comment>
<feature type="region of interest" description="Disordered" evidence="4">
    <location>
        <begin position="359"/>
        <end position="393"/>
    </location>
</feature>
<dbReference type="Gene3D" id="2.60.40.10">
    <property type="entry name" value="Immunoglobulins"/>
    <property type="match status" value="1"/>
</dbReference>
<dbReference type="Proteomes" id="UP000580474">
    <property type="component" value="Unassembled WGS sequence"/>
</dbReference>
<dbReference type="AlphaFoldDB" id="A0A840NHG3"/>
<accession>A0A840NHG3</accession>
<dbReference type="Pfam" id="PF05592">
    <property type="entry name" value="Bac_rhamnosid"/>
    <property type="match status" value="1"/>
</dbReference>
<proteinExistence type="predicted"/>